<feature type="domain" description="Disease resistance protein winged helix" evidence="4">
    <location>
        <begin position="395"/>
        <end position="467"/>
    </location>
</feature>
<proteinExistence type="predicted"/>
<dbReference type="EMBL" id="JAMYWD010000004">
    <property type="protein sequence ID" value="KAJ4973659.1"/>
    <property type="molecule type" value="Genomic_DNA"/>
</dbReference>
<feature type="domain" description="NB-ARC" evidence="3">
    <location>
        <begin position="161"/>
        <end position="301"/>
    </location>
</feature>
<dbReference type="InterPro" id="IPR002182">
    <property type="entry name" value="NB-ARC"/>
</dbReference>
<dbReference type="FunFam" id="3.40.50.300:FF:001091">
    <property type="entry name" value="Probable disease resistance protein At1g61300"/>
    <property type="match status" value="1"/>
</dbReference>
<dbReference type="Pfam" id="PF23559">
    <property type="entry name" value="WHD_DRP"/>
    <property type="match status" value="1"/>
</dbReference>
<dbReference type="Proteomes" id="UP001141806">
    <property type="component" value="Unassembled WGS sequence"/>
</dbReference>
<dbReference type="InterPro" id="IPR027417">
    <property type="entry name" value="P-loop_NTPase"/>
</dbReference>
<dbReference type="Gene3D" id="1.10.10.10">
    <property type="entry name" value="Winged helix-like DNA-binding domain superfamily/Winged helix DNA-binding domain"/>
    <property type="match status" value="1"/>
</dbReference>
<dbReference type="PRINTS" id="PR00364">
    <property type="entry name" value="DISEASERSIST"/>
</dbReference>
<evidence type="ECO:0000259" key="4">
    <source>
        <dbReference type="Pfam" id="PF23559"/>
    </source>
</evidence>
<evidence type="ECO:0000313" key="7">
    <source>
        <dbReference type="Proteomes" id="UP001141806"/>
    </source>
</evidence>
<dbReference type="AlphaFoldDB" id="A0A9Q0KNX3"/>
<dbReference type="SUPFAM" id="SSF52058">
    <property type="entry name" value="L domain-like"/>
    <property type="match status" value="1"/>
</dbReference>
<evidence type="ECO:0000259" key="3">
    <source>
        <dbReference type="Pfam" id="PF00931"/>
    </source>
</evidence>
<dbReference type="Pfam" id="PF00931">
    <property type="entry name" value="NB-ARC"/>
    <property type="match status" value="1"/>
</dbReference>
<dbReference type="GO" id="GO:0098542">
    <property type="term" value="P:defense response to other organism"/>
    <property type="evidence" value="ECO:0007669"/>
    <property type="project" value="TreeGrafter"/>
</dbReference>
<dbReference type="InterPro" id="IPR032675">
    <property type="entry name" value="LRR_dom_sf"/>
</dbReference>
<dbReference type="OrthoDB" id="3027644at2759"/>
<gene>
    <name evidence="6" type="ORF">NE237_006833</name>
</gene>
<dbReference type="PANTHER" id="PTHR23155:SF1185">
    <property type="entry name" value="DISEASE RESISTANCE RPP8-LIKE PROTEIN 3-RELATED"/>
    <property type="match status" value="1"/>
</dbReference>
<sequence length="633" mass="72454">MVFVWFRTQADEAFAKAWHSKAANVHFDGLCSIKSKVYLSPKLWYLRVTIIEAQDIILAEKGSTMERFPELSVKAQEAELLGGAADQVYKIQVEMEQIRDLAYDVEDIIESYILKANVGTYGFLRNGQGEGTNFSIERQHQLRQSHPHYDDEDVIGTKGNIKVLVAELIDTKGPHMVSIVGMGGLGKITLAKKVYNHDNVKLHFDCCSWSFIFQQFQVRTILLGIIRKFCNLNEGTRLEILNDEEWKEKLYKLLENKRYLVVLDDIWSTEAWDVLKSAIPKGKMGRKIMLTTRIKDVAIYADPGGFLHEPTCTEVKREVGKGNKCGGLPLAVVVLGGLLTTKKSIHEWEMVAKDIGEYLNKAQQQQAQQGVSWILSLSYHDLPYFLKLCFLYLGLYPEDTEVHKRQLIQMWIAKGFVRHSGQRKTKEEMGEECLLELINRSMVQVGRRSFRGKIQKCCLHDLVRDLCLWKAKEENFLCAFDGGSSLGDSSSSSTSMVESISNHRIRRHAIHFTCDRHVSMQKSRRSPHLRAFSLWSPSNPVESFVTLQLVCKKFNFLRVLELEGVMVESLPRSIGNLIHLRYLRLIGPWNAGIKVPPTVGNLRSLQFFILSNIERLPNMLWKMEQLTLLKCRT</sequence>
<accession>A0A9Q0KNX3</accession>
<dbReference type="GO" id="GO:0043531">
    <property type="term" value="F:ADP binding"/>
    <property type="evidence" value="ECO:0007669"/>
    <property type="project" value="InterPro"/>
</dbReference>
<feature type="domain" description="Disease resistance R13L4/SHOC-2-like LRR" evidence="5">
    <location>
        <begin position="549"/>
        <end position="631"/>
    </location>
</feature>
<dbReference type="FunFam" id="1.10.10.10:FF:000322">
    <property type="entry name" value="Probable disease resistance protein At1g63360"/>
    <property type="match status" value="1"/>
</dbReference>
<evidence type="ECO:0000256" key="2">
    <source>
        <dbReference type="ARBA" id="ARBA00022821"/>
    </source>
</evidence>
<organism evidence="6 7">
    <name type="scientific">Protea cynaroides</name>
    <dbReference type="NCBI Taxonomy" id="273540"/>
    <lineage>
        <taxon>Eukaryota</taxon>
        <taxon>Viridiplantae</taxon>
        <taxon>Streptophyta</taxon>
        <taxon>Embryophyta</taxon>
        <taxon>Tracheophyta</taxon>
        <taxon>Spermatophyta</taxon>
        <taxon>Magnoliopsida</taxon>
        <taxon>Proteales</taxon>
        <taxon>Proteaceae</taxon>
        <taxon>Protea</taxon>
    </lineage>
</organism>
<dbReference type="InterPro" id="IPR036388">
    <property type="entry name" value="WH-like_DNA-bd_sf"/>
</dbReference>
<dbReference type="PANTHER" id="PTHR23155">
    <property type="entry name" value="DISEASE RESISTANCE PROTEIN RP"/>
    <property type="match status" value="1"/>
</dbReference>
<dbReference type="InterPro" id="IPR042197">
    <property type="entry name" value="Apaf_helical"/>
</dbReference>
<dbReference type="Gene3D" id="1.10.8.430">
    <property type="entry name" value="Helical domain of apoptotic protease-activating factors"/>
    <property type="match status" value="1"/>
</dbReference>
<evidence type="ECO:0000259" key="5">
    <source>
        <dbReference type="Pfam" id="PF23598"/>
    </source>
</evidence>
<evidence type="ECO:0000256" key="1">
    <source>
        <dbReference type="ARBA" id="ARBA00022737"/>
    </source>
</evidence>
<dbReference type="Gene3D" id="3.80.10.10">
    <property type="entry name" value="Ribonuclease Inhibitor"/>
    <property type="match status" value="1"/>
</dbReference>
<dbReference type="InterPro" id="IPR044974">
    <property type="entry name" value="Disease_R_plants"/>
</dbReference>
<keyword evidence="1" id="KW-0677">Repeat</keyword>
<evidence type="ECO:0000313" key="6">
    <source>
        <dbReference type="EMBL" id="KAJ4973659.1"/>
    </source>
</evidence>
<dbReference type="SUPFAM" id="SSF52540">
    <property type="entry name" value="P-loop containing nucleoside triphosphate hydrolases"/>
    <property type="match status" value="1"/>
</dbReference>
<dbReference type="Gene3D" id="3.40.50.300">
    <property type="entry name" value="P-loop containing nucleotide triphosphate hydrolases"/>
    <property type="match status" value="1"/>
</dbReference>
<keyword evidence="7" id="KW-1185">Reference proteome</keyword>
<dbReference type="InterPro" id="IPR058922">
    <property type="entry name" value="WHD_DRP"/>
</dbReference>
<name>A0A9Q0KNX3_9MAGN</name>
<dbReference type="InterPro" id="IPR055414">
    <property type="entry name" value="LRR_R13L4/SHOC2-like"/>
</dbReference>
<keyword evidence="2" id="KW-0611">Plant defense</keyword>
<dbReference type="Pfam" id="PF23598">
    <property type="entry name" value="LRR_14"/>
    <property type="match status" value="1"/>
</dbReference>
<comment type="caution">
    <text evidence="6">The sequence shown here is derived from an EMBL/GenBank/DDBJ whole genome shotgun (WGS) entry which is preliminary data.</text>
</comment>
<evidence type="ECO:0008006" key="8">
    <source>
        <dbReference type="Google" id="ProtNLM"/>
    </source>
</evidence>
<reference evidence="6" key="1">
    <citation type="journal article" date="2023" name="Plant J.">
        <title>The genome of the king protea, Protea cynaroides.</title>
        <authorList>
            <person name="Chang J."/>
            <person name="Duong T.A."/>
            <person name="Schoeman C."/>
            <person name="Ma X."/>
            <person name="Roodt D."/>
            <person name="Barker N."/>
            <person name="Li Z."/>
            <person name="Van de Peer Y."/>
            <person name="Mizrachi E."/>
        </authorList>
    </citation>
    <scope>NUCLEOTIDE SEQUENCE</scope>
    <source>
        <tissue evidence="6">Young leaves</tissue>
    </source>
</reference>
<protein>
    <recommendedName>
        <fullName evidence="8">NB-ARC domain-containing protein</fullName>
    </recommendedName>
</protein>